<evidence type="ECO:0000313" key="4">
    <source>
        <dbReference type="Proteomes" id="UP001205566"/>
    </source>
</evidence>
<dbReference type="PROSITE" id="PS01137">
    <property type="entry name" value="TATD_1"/>
    <property type="match status" value="1"/>
</dbReference>
<dbReference type="InterPro" id="IPR001130">
    <property type="entry name" value="TatD-like"/>
</dbReference>
<dbReference type="CDD" id="cd01310">
    <property type="entry name" value="TatD_DNAse"/>
    <property type="match status" value="1"/>
</dbReference>
<keyword evidence="4" id="KW-1185">Reference proteome</keyword>
<gene>
    <name evidence="3" type="ORF">HXX02_13830</name>
</gene>
<organism evidence="3 4">
    <name type="scientific">Microbulbifer elongatus</name>
    <dbReference type="NCBI Taxonomy" id="86173"/>
    <lineage>
        <taxon>Bacteria</taxon>
        <taxon>Pseudomonadati</taxon>
        <taxon>Pseudomonadota</taxon>
        <taxon>Gammaproteobacteria</taxon>
        <taxon>Cellvibrionales</taxon>
        <taxon>Microbulbiferaceae</taxon>
        <taxon>Microbulbifer</taxon>
    </lineage>
</organism>
<dbReference type="GO" id="GO:0016787">
    <property type="term" value="F:hydrolase activity"/>
    <property type="evidence" value="ECO:0007669"/>
    <property type="project" value="UniProtKB-KW"/>
</dbReference>
<dbReference type="InterPro" id="IPR032466">
    <property type="entry name" value="Metal_Hydrolase"/>
</dbReference>
<proteinExistence type="inferred from homology"/>
<protein>
    <submittedName>
        <fullName evidence="3">TatD family hydrolase</fullName>
    </submittedName>
</protein>
<keyword evidence="2 3" id="KW-0378">Hydrolase</keyword>
<dbReference type="PANTHER" id="PTHR46124">
    <property type="entry name" value="D-AMINOACYL-TRNA DEACYLASE"/>
    <property type="match status" value="1"/>
</dbReference>
<dbReference type="RefSeq" id="WP_255875452.1">
    <property type="nucleotide sequence ID" value="NZ_JACASI010000034.1"/>
</dbReference>
<accession>A0ABT1P4R6</accession>
<reference evidence="3" key="1">
    <citation type="thesis" date="2020" institute="Technische Universitat Dresden" country="Dresden, Germany">
        <title>The Agarolytic System of Microbulbifer elongatus PORT2, Isolated from Batu Karas, Pangandaran West Java Indonesia.</title>
        <authorList>
            <person name="Anggraeni S.R."/>
        </authorList>
    </citation>
    <scope>NUCLEOTIDE SEQUENCE</scope>
    <source>
        <strain evidence="3">PORT2</strain>
    </source>
</reference>
<sequence>MALIDSHCHFDFDAFSADRGQVWARCQGLGMQGLIIPGVSIPQWRHLFALVQSEPGWFGAVGVHPWWVADLALGAAEVGRAVVERVQHERKRGGQHCVAIGECGLDANIETPLEAQIPVFEAQLQAAQTLSLPVIVHCVRCHNEVLKALKSICPEKGGVIHAFSGSREIAEEYIRLGFSLGVGGTITYERAAKTRATLSDVPLEKLLLESDAPDMPHAGRQGERNSPEYLPAVAQTLAELHGVPVETVIAQTGNNARVLFGL</sequence>
<evidence type="ECO:0000256" key="1">
    <source>
        <dbReference type="ARBA" id="ARBA00009275"/>
    </source>
</evidence>
<dbReference type="Proteomes" id="UP001205566">
    <property type="component" value="Unassembled WGS sequence"/>
</dbReference>
<evidence type="ECO:0000256" key="2">
    <source>
        <dbReference type="ARBA" id="ARBA00022801"/>
    </source>
</evidence>
<dbReference type="EMBL" id="JACASI010000034">
    <property type="protein sequence ID" value="MCQ3830522.1"/>
    <property type="molecule type" value="Genomic_DNA"/>
</dbReference>
<dbReference type="SUPFAM" id="SSF51556">
    <property type="entry name" value="Metallo-dependent hydrolases"/>
    <property type="match status" value="1"/>
</dbReference>
<evidence type="ECO:0000313" key="3">
    <source>
        <dbReference type="EMBL" id="MCQ3830522.1"/>
    </source>
</evidence>
<dbReference type="PANTHER" id="PTHR46124:SF3">
    <property type="entry name" value="HYDROLASE"/>
    <property type="match status" value="1"/>
</dbReference>
<dbReference type="InterPro" id="IPR018228">
    <property type="entry name" value="DNase_TatD-rel_CS"/>
</dbReference>
<dbReference type="Gene3D" id="3.20.20.140">
    <property type="entry name" value="Metal-dependent hydrolases"/>
    <property type="match status" value="1"/>
</dbReference>
<dbReference type="PIRSF" id="PIRSF005902">
    <property type="entry name" value="DNase_TatD"/>
    <property type="match status" value="1"/>
</dbReference>
<dbReference type="Pfam" id="PF01026">
    <property type="entry name" value="TatD_DNase"/>
    <property type="match status" value="1"/>
</dbReference>
<comment type="caution">
    <text evidence="3">The sequence shown here is derived from an EMBL/GenBank/DDBJ whole genome shotgun (WGS) entry which is preliminary data.</text>
</comment>
<comment type="similarity">
    <text evidence="1">Belongs to the metallo-dependent hydrolases superfamily. TatD-type hydrolase family.</text>
</comment>
<name>A0ABT1P4R6_9GAMM</name>